<dbReference type="KEGG" id="orn:DV701_09605"/>
<feature type="domain" description="N-acetyltransferase" evidence="1">
    <location>
        <begin position="7"/>
        <end position="93"/>
    </location>
</feature>
<dbReference type="PANTHER" id="PTHR31435:SF10">
    <property type="entry name" value="BSR4717 PROTEIN"/>
    <property type="match status" value="1"/>
</dbReference>
<organism evidence="2 3">
    <name type="scientific">Ornithinimicrobium avium</name>
    <dbReference type="NCBI Taxonomy" id="2283195"/>
    <lineage>
        <taxon>Bacteria</taxon>
        <taxon>Bacillati</taxon>
        <taxon>Actinomycetota</taxon>
        <taxon>Actinomycetes</taxon>
        <taxon>Micrococcales</taxon>
        <taxon>Ornithinimicrobiaceae</taxon>
        <taxon>Ornithinimicrobium</taxon>
    </lineage>
</organism>
<dbReference type="Proteomes" id="UP000253790">
    <property type="component" value="Chromosome"/>
</dbReference>
<dbReference type="PROSITE" id="PS51729">
    <property type="entry name" value="GNAT_YJDJ"/>
    <property type="match status" value="1"/>
</dbReference>
<dbReference type="GO" id="GO:0016740">
    <property type="term" value="F:transferase activity"/>
    <property type="evidence" value="ECO:0007669"/>
    <property type="project" value="UniProtKB-KW"/>
</dbReference>
<dbReference type="AlphaFoldDB" id="A0A345NMT0"/>
<reference evidence="2 3" key="1">
    <citation type="submission" date="2018-07" db="EMBL/GenBank/DDBJ databases">
        <title>Complete genome sequencing of Ornithinimicrobium sp. AMA3305.</title>
        <authorList>
            <person name="Bae J.-W."/>
        </authorList>
    </citation>
    <scope>NUCLEOTIDE SEQUENCE [LARGE SCALE GENOMIC DNA]</scope>
    <source>
        <strain evidence="2 3">AMA3305</strain>
    </source>
</reference>
<dbReference type="RefSeq" id="WP_114928103.1">
    <property type="nucleotide sequence ID" value="NZ_CP031229.1"/>
</dbReference>
<evidence type="ECO:0000313" key="3">
    <source>
        <dbReference type="Proteomes" id="UP000253790"/>
    </source>
</evidence>
<dbReference type="Pfam" id="PF14542">
    <property type="entry name" value="Acetyltransf_CG"/>
    <property type="match status" value="1"/>
</dbReference>
<keyword evidence="3" id="KW-1185">Reference proteome</keyword>
<dbReference type="InterPro" id="IPR031165">
    <property type="entry name" value="GNAT_YJDJ"/>
</dbReference>
<evidence type="ECO:0000313" key="2">
    <source>
        <dbReference type="EMBL" id="AXH96338.1"/>
    </source>
</evidence>
<gene>
    <name evidence="2" type="ORF">DV701_09605</name>
</gene>
<proteinExistence type="predicted"/>
<name>A0A345NMT0_9MICO</name>
<sequence length="103" mass="11522">MTNVAVVHHPAESRFIAMSGEDEVGRLDYTLNGGTVDLHHTEVDTAMRHQGIAGRLAEEALREIRAQKLHVRPSCPFVRAYIDRNEEHQSLLEPSLVPEDEGP</sequence>
<protein>
    <submittedName>
        <fullName evidence="2">N-acetyltransferase</fullName>
    </submittedName>
</protein>
<dbReference type="PANTHER" id="PTHR31435">
    <property type="entry name" value="PROTEIN NATD1"/>
    <property type="match status" value="1"/>
</dbReference>
<dbReference type="InterPro" id="IPR016181">
    <property type="entry name" value="Acyl_CoA_acyltransferase"/>
</dbReference>
<dbReference type="InterPro" id="IPR045057">
    <property type="entry name" value="Gcn5-rel_NAT"/>
</dbReference>
<dbReference type="EMBL" id="CP031229">
    <property type="protein sequence ID" value="AXH96338.1"/>
    <property type="molecule type" value="Genomic_DNA"/>
</dbReference>
<keyword evidence="2" id="KW-0808">Transferase</keyword>
<evidence type="ECO:0000259" key="1">
    <source>
        <dbReference type="PROSITE" id="PS51729"/>
    </source>
</evidence>
<accession>A0A345NMT0</accession>
<dbReference type="SUPFAM" id="SSF55729">
    <property type="entry name" value="Acyl-CoA N-acyltransferases (Nat)"/>
    <property type="match status" value="1"/>
</dbReference>
<dbReference type="Gene3D" id="3.40.630.30">
    <property type="match status" value="1"/>
</dbReference>
<dbReference type="OrthoDB" id="9811532at2"/>